<comment type="caution">
    <text evidence="1">The sequence shown here is derived from an EMBL/GenBank/DDBJ whole genome shotgun (WGS) entry which is preliminary data.</text>
</comment>
<proteinExistence type="predicted"/>
<dbReference type="EMBL" id="CAJPWZ010002337">
    <property type="protein sequence ID" value="CAG2236006.1"/>
    <property type="molecule type" value="Genomic_DNA"/>
</dbReference>
<gene>
    <name evidence="1" type="ORF">MEDL_48520</name>
</gene>
<evidence type="ECO:0000313" key="1">
    <source>
        <dbReference type="EMBL" id="CAG2236006.1"/>
    </source>
</evidence>
<evidence type="ECO:0000313" key="2">
    <source>
        <dbReference type="Proteomes" id="UP000683360"/>
    </source>
</evidence>
<protein>
    <submittedName>
        <fullName evidence="1">Uncharacterized protein</fullName>
    </submittedName>
</protein>
<accession>A0A8S3TQJ0</accession>
<dbReference type="AlphaFoldDB" id="A0A8S3TQJ0"/>
<dbReference type="Proteomes" id="UP000683360">
    <property type="component" value="Unassembled WGS sequence"/>
</dbReference>
<name>A0A8S3TQJ0_MYTED</name>
<reference evidence="1" key="1">
    <citation type="submission" date="2021-03" db="EMBL/GenBank/DDBJ databases">
        <authorList>
            <person name="Bekaert M."/>
        </authorList>
    </citation>
    <scope>NUCLEOTIDE SEQUENCE</scope>
</reference>
<keyword evidence="2" id="KW-1185">Reference proteome</keyword>
<sequence>MSTPCRSSVNNTGDDHIESQNSQLNYFVPNQEFIATLDDNRFNLPRDLYIPKLLEMTNDIENTITWYRSILTSRAKSVQGCPIGKLYTRKSTSRSSSTLKYAKDCYIQYMFINGDSSGIDEVFRKDESKSVNDQSTVPDCNIIELIKSHPTIGLGTLTRIHSDSHKDNGLREIDKQLSTTYKIPVRLDGVTENIDTSPADSDENFFTGVKRKRTARYYLSGINPKSTRSGILTYLEKENVHVTYLRLFNPKHSAQRVSAKLNVVENCADYVESHNFWPDGVQCRKWLSNYEWNHRFSNETENEQHHE</sequence>
<organism evidence="1 2">
    <name type="scientific">Mytilus edulis</name>
    <name type="common">Blue mussel</name>
    <dbReference type="NCBI Taxonomy" id="6550"/>
    <lineage>
        <taxon>Eukaryota</taxon>
        <taxon>Metazoa</taxon>
        <taxon>Spiralia</taxon>
        <taxon>Lophotrochozoa</taxon>
        <taxon>Mollusca</taxon>
        <taxon>Bivalvia</taxon>
        <taxon>Autobranchia</taxon>
        <taxon>Pteriomorphia</taxon>
        <taxon>Mytilida</taxon>
        <taxon>Mytiloidea</taxon>
        <taxon>Mytilidae</taxon>
        <taxon>Mytilinae</taxon>
        <taxon>Mytilus</taxon>
    </lineage>
</organism>
<dbReference type="OrthoDB" id="10013754at2759"/>